<dbReference type="EMBL" id="CP003014">
    <property type="protein sequence ID" value="AEO71305.1"/>
    <property type="molecule type" value="Genomic_DNA"/>
</dbReference>
<evidence type="ECO:0000259" key="2">
    <source>
        <dbReference type="PROSITE" id="PS50097"/>
    </source>
</evidence>
<sequence>MSGVHRSTQSSTPSTRLTDTSSIPASDSWLTDRIVTIFVGPEKKRWVVHEKLLISQSEFFKAYFSAGHDEMTLPDEEPKLFALFMRWLYGTAFQPSGGGRSFRYLQPDGVQLTVRDYLGVYVMGYKFGIVGVRNAVIDVLYTYYGEASDDHEAPNMHDVKYIFENTLPGAPMRRLLTAHSLFYLFSKDRVTQPLPRDWVEVLNSEAEIGFAIIQMLAEWGWYIGGNAPRMTVKPRADFHERVPIVKDEPVDDPLNTL</sequence>
<dbReference type="Pfam" id="PF00651">
    <property type="entry name" value="BTB"/>
    <property type="match status" value="1"/>
</dbReference>
<dbReference type="HOGENOM" id="CLU_1082529_0_0_1"/>
<accession>G2RHJ3</accession>
<dbReference type="SUPFAM" id="SSF54695">
    <property type="entry name" value="POZ domain"/>
    <property type="match status" value="1"/>
</dbReference>
<dbReference type="AlphaFoldDB" id="G2RHJ3"/>
<dbReference type="PANTHER" id="PTHR47843:SF2">
    <property type="entry name" value="BTB DOMAIN-CONTAINING PROTEIN"/>
    <property type="match status" value="1"/>
</dbReference>
<dbReference type="CDD" id="cd18186">
    <property type="entry name" value="BTB_POZ_ZBTB_KLHL-like"/>
    <property type="match status" value="1"/>
</dbReference>
<dbReference type="Proteomes" id="UP000008181">
    <property type="component" value="Chromosome 6"/>
</dbReference>
<evidence type="ECO:0000313" key="4">
    <source>
        <dbReference type="Proteomes" id="UP000008181"/>
    </source>
</evidence>
<dbReference type="OrthoDB" id="1022638at2759"/>
<organism evidence="3 4">
    <name type="scientific">Thermothielavioides terrestris (strain ATCC 38088 / NRRL 8126)</name>
    <name type="common">Thielavia terrestris</name>
    <dbReference type="NCBI Taxonomy" id="578455"/>
    <lineage>
        <taxon>Eukaryota</taxon>
        <taxon>Fungi</taxon>
        <taxon>Dikarya</taxon>
        <taxon>Ascomycota</taxon>
        <taxon>Pezizomycotina</taxon>
        <taxon>Sordariomycetes</taxon>
        <taxon>Sordariomycetidae</taxon>
        <taxon>Sordariales</taxon>
        <taxon>Chaetomiaceae</taxon>
        <taxon>Thermothielavioides</taxon>
        <taxon>Thermothielavioides terrestris</taxon>
    </lineage>
</organism>
<dbReference type="KEGG" id="ttt:THITE_2147967"/>
<dbReference type="eggNOG" id="ENOG502SK2A">
    <property type="taxonomic scope" value="Eukaryota"/>
</dbReference>
<evidence type="ECO:0000256" key="1">
    <source>
        <dbReference type="SAM" id="MobiDB-lite"/>
    </source>
</evidence>
<dbReference type="GeneID" id="11522025"/>
<dbReference type="PANTHER" id="PTHR47843">
    <property type="entry name" value="BTB DOMAIN-CONTAINING PROTEIN-RELATED"/>
    <property type="match status" value="1"/>
</dbReference>
<feature type="region of interest" description="Disordered" evidence="1">
    <location>
        <begin position="1"/>
        <end position="21"/>
    </location>
</feature>
<proteinExistence type="predicted"/>
<dbReference type="Gene3D" id="3.30.710.10">
    <property type="entry name" value="Potassium Channel Kv1.1, Chain A"/>
    <property type="match status" value="1"/>
</dbReference>
<dbReference type="SMART" id="SM00225">
    <property type="entry name" value="BTB"/>
    <property type="match status" value="1"/>
</dbReference>
<gene>
    <name evidence="3" type="ORF">THITE_2147967</name>
</gene>
<protein>
    <recommendedName>
        <fullName evidence="2">BTB domain-containing protein</fullName>
    </recommendedName>
</protein>
<dbReference type="InterPro" id="IPR000210">
    <property type="entry name" value="BTB/POZ_dom"/>
</dbReference>
<feature type="domain" description="BTB" evidence="2">
    <location>
        <begin position="31"/>
        <end position="89"/>
    </location>
</feature>
<name>G2RHJ3_THETT</name>
<dbReference type="PROSITE" id="PS50097">
    <property type="entry name" value="BTB"/>
    <property type="match status" value="1"/>
</dbReference>
<dbReference type="STRING" id="578455.G2RHJ3"/>
<dbReference type="RefSeq" id="XP_003657641.1">
    <property type="nucleotide sequence ID" value="XM_003657593.1"/>
</dbReference>
<evidence type="ECO:0000313" key="3">
    <source>
        <dbReference type="EMBL" id="AEO71305.1"/>
    </source>
</evidence>
<reference evidence="3 4" key="1">
    <citation type="journal article" date="2011" name="Nat. Biotechnol.">
        <title>Comparative genomic analysis of the thermophilic biomass-degrading fungi Myceliophthora thermophila and Thielavia terrestris.</title>
        <authorList>
            <person name="Berka R.M."/>
            <person name="Grigoriev I.V."/>
            <person name="Otillar R."/>
            <person name="Salamov A."/>
            <person name="Grimwood J."/>
            <person name="Reid I."/>
            <person name="Ishmael N."/>
            <person name="John T."/>
            <person name="Darmond C."/>
            <person name="Moisan M.-C."/>
            <person name="Henrissat B."/>
            <person name="Coutinho P.M."/>
            <person name="Lombard V."/>
            <person name="Natvig D.O."/>
            <person name="Lindquist E."/>
            <person name="Schmutz J."/>
            <person name="Lucas S."/>
            <person name="Harris P."/>
            <person name="Powlowski J."/>
            <person name="Bellemare A."/>
            <person name="Taylor D."/>
            <person name="Butler G."/>
            <person name="de Vries R.P."/>
            <person name="Allijn I.E."/>
            <person name="van den Brink J."/>
            <person name="Ushinsky S."/>
            <person name="Storms R."/>
            <person name="Powell A.J."/>
            <person name="Paulsen I.T."/>
            <person name="Elbourne L.D.H."/>
            <person name="Baker S.E."/>
            <person name="Magnuson J."/>
            <person name="LaBoissiere S."/>
            <person name="Clutterbuck A.J."/>
            <person name="Martinez D."/>
            <person name="Wogulis M."/>
            <person name="de Leon A.L."/>
            <person name="Rey M.W."/>
            <person name="Tsang A."/>
        </authorList>
    </citation>
    <scope>NUCLEOTIDE SEQUENCE [LARGE SCALE GENOMIC DNA]</scope>
    <source>
        <strain evidence="4">ATCC 38088 / NRRL 8126</strain>
    </source>
</reference>
<dbReference type="InterPro" id="IPR011333">
    <property type="entry name" value="SKP1/BTB/POZ_sf"/>
</dbReference>
<keyword evidence="4" id="KW-1185">Reference proteome</keyword>